<feature type="binding site" evidence="15">
    <location>
        <position position="18"/>
    </location>
    <ligand>
        <name>a divalent metal cation</name>
        <dbReference type="ChEBI" id="CHEBI:60240"/>
    </ligand>
</feature>
<dbReference type="SUPFAM" id="SSF63829">
    <property type="entry name" value="Calcium-dependent phosphotriesterase"/>
    <property type="match status" value="1"/>
</dbReference>
<evidence type="ECO:0000256" key="4">
    <source>
        <dbReference type="ARBA" id="ARBA00001946"/>
    </source>
</evidence>
<evidence type="ECO:0000313" key="18">
    <source>
        <dbReference type="Proteomes" id="UP001153737"/>
    </source>
</evidence>
<evidence type="ECO:0000256" key="2">
    <source>
        <dbReference type="ARBA" id="ARBA00001913"/>
    </source>
</evidence>
<dbReference type="InterPro" id="IPR011042">
    <property type="entry name" value="6-blade_b-propeller_TolB-like"/>
</dbReference>
<evidence type="ECO:0000256" key="10">
    <source>
        <dbReference type="ARBA" id="ARBA00022723"/>
    </source>
</evidence>
<keyword evidence="9" id="KW-0963">Cytoplasm</keyword>
<evidence type="ECO:0000256" key="14">
    <source>
        <dbReference type="PIRSR" id="PIRSR605511-1"/>
    </source>
</evidence>
<evidence type="ECO:0000256" key="1">
    <source>
        <dbReference type="ARBA" id="ARBA00001589"/>
    </source>
</evidence>
<reference evidence="17" key="2">
    <citation type="submission" date="2022-10" db="EMBL/GenBank/DDBJ databases">
        <authorList>
            <consortium name="ENA_rothamsted_submissions"/>
            <consortium name="culmorum"/>
            <person name="King R."/>
        </authorList>
    </citation>
    <scope>NUCLEOTIDE SEQUENCE</scope>
</reference>
<feature type="domain" description="SMP-30/Gluconolactonase/LRE-like region" evidence="16">
    <location>
        <begin position="17"/>
        <end position="280"/>
    </location>
</feature>
<keyword evidence="10 15" id="KW-0479">Metal-binding</keyword>
<feature type="binding site" evidence="15">
    <location>
        <position position="221"/>
    </location>
    <ligand>
        <name>a divalent metal cation</name>
        <dbReference type="ChEBI" id="CHEBI:60240"/>
    </ligand>
</feature>
<evidence type="ECO:0000256" key="13">
    <source>
        <dbReference type="ARBA" id="ARBA00032464"/>
    </source>
</evidence>
<dbReference type="GO" id="GO:0005737">
    <property type="term" value="C:cytoplasm"/>
    <property type="evidence" value="ECO:0007669"/>
    <property type="project" value="UniProtKB-SubCell"/>
</dbReference>
<comment type="cofactor">
    <cofactor evidence="3">
        <name>Mn(2+)</name>
        <dbReference type="ChEBI" id="CHEBI:29035"/>
    </cofactor>
</comment>
<dbReference type="Proteomes" id="UP001153737">
    <property type="component" value="Chromosome 12"/>
</dbReference>
<dbReference type="GO" id="GO:0004341">
    <property type="term" value="F:gluconolactonase activity"/>
    <property type="evidence" value="ECO:0007669"/>
    <property type="project" value="UniProtKB-EC"/>
</dbReference>
<evidence type="ECO:0000256" key="15">
    <source>
        <dbReference type="PIRSR" id="PIRSR605511-2"/>
    </source>
</evidence>
<sequence>MSNSYSIKPITEAVQHGEGPHWDHGNQILYFVDTFKATIYRWNFCSDHLSSYKLENHNSVAIVIPIKDKEDELLVASDRDVFVLKWPNKTKNDYSKTHTPLTLAKLEREKPKNQFNDGKVDSKGRLWLGTLTRNEDLSVSSNGGSLYMLAYEDGMKEIERISNTSISNGLAWSQDNKRFYHIDSSTRMVVGYDYHEESGEISNKKIIFDLKDHPNLEDIPDGMTIDENDHLWIALFGGHSVINVDPASGELMRVIEVPVTYVTSVCFGGPDLDILYATTSRLHLDREGLEKEPMAGRILAIEHLGVKGLPSREPALLTCQ</sequence>
<dbReference type="Gene3D" id="2.120.10.30">
    <property type="entry name" value="TolB, C-terminal domain"/>
    <property type="match status" value="1"/>
</dbReference>
<comment type="cofactor">
    <cofactor evidence="2">
        <name>Ca(2+)</name>
        <dbReference type="ChEBI" id="CHEBI:29108"/>
    </cofactor>
</comment>
<dbReference type="FunFam" id="2.120.10.30:FF:000027">
    <property type="entry name" value="Regucalcin homologue"/>
    <property type="match status" value="1"/>
</dbReference>
<proteinExistence type="inferred from homology"/>
<evidence type="ECO:0000256" key="6">
    <source>
        <dbReference type="ARBA" id="ARBA00008853"/>
    </source>
</evidence>
<evidence type="ECO:0000256" key="8">
    <source>
        <dbReference type="ARBA" id="ARBA00016808"/>
    </source>
</evidence>
<feature type="binding site" evidence="15">
    <location>
        <position position="116"/>
    </location>
    <ligand>
        <name>substrate</name>
    </ligand>
</feature>
<dbReference type="GO" id="GO:0019853">
    <property type="term" value="P:L-ascorbic acid biosynthetic process"/>
    <property type="evidence" value="ECO:0007669"/>
    <property type="project" value="TreeGrafter"/>
</dbReference>
<feature type="active site" description="Proton donor/acceptor" evidence="14">
    <location>
        <position position="221"/>
    </location>
</feature>
<reference evidence="17" key="1">
    <citation type="submission" date="2022-01" db="EMBL/GenBank/DDBJ databases">
        <authorList>
            <person name="King R."/>
        </authorList>
    </citation>
    <scope>NUCLEOTIDE SEQUENCE</scope>
</reference>
<keyword evidence="12" id="KW-0106">Calcium</keyword>
<dbReference type="GO" id="GO:0005509">
    <property type="term" value="F:calcium ion binding"/>
    <property type="evidence" value="ECO:0007669"/>
    <property type="project" value="TreeGrafter"/>
</dbReference>
<keyword evidence="18" id="KW-1185">Reference proteome</keyword>
<gene>
    <name evidence="17" type="ORF">PHAECO_LOCUS2806</name>
</gene>
<keyword evidence="11" id="KW-0378">Hydrolase</keyword>
<name>A0A9P0DEA8_PHACE</name>
<accession>A0A9P0DEA8</accession>
<dbReference type="Pfam" id="PF08450">
    <property type="entry name" value="SGL"/>
    <property type="match status" value="1"/>
</dbReference>
<evidence type="ECO:0000256" key="9">
    <source>
        <dbReference type="ARBA" id="ARBA00022490"/>
    </source>
</evidence>
<keyword evidence="15" id="KW-0862">Zinc</keyword>
<protein>
    <recommendedName>
        <fullName evidence="8">Regucalcin</fullName>
        <ecNumber evidence="7">3.1.1.17</ecNumber>
    </recommendedName>
    <alternativeName>
        <fullName evidence="13">Gluconolactonase</fullName>
    </alternativeName>
</protein>
<comment type="cofactor">
    <cofactor evidence="15">
        <name>Zn(2+)</name>
        <dbReference type="ChEBI" id="CHEBI:29105"/>
    </cofactor>
    <text evidence="15">Binds 1 divalent metal cation per subunit.</text>
</comment>
<dbReference type="OrthoDB" id="423498at2759"/>
<dbReference type="EMBL" id="OU896718">
    <property type="protein sequence ID" value="CAH1118845.1"/>
    <property type="molecule type" value="Genomic_DNA"/>
</dbReference>
<dbReference type="PANTHER" id="PTHR10907:SF47">
    <property type="entry name" value="REGUCALCIN"/>
    <property type="match status" value="1"/>
</dbReference>
<evidence type="ECO:0000256" key="12">
    <source>
        <dbReference type="ARBA" id="ARBA00022837"/>
    </source>
</evidence>
<dbReference type="EC" id="3.1.1.17" evidence="7"/>
<comment type="catalytic activity">
    <reaction evidence="1">
        <text>D-glucono-1,5-lactone + H2O = D-gluconate + H(+)</text>
        <dbReference type="Rhea" id="RHEA:10440"/>
        <dbReference type="ChEBI" id="CHEBI:15377"/>
        <dbReference type="ChEBI" id="CHEBI:15378"/>
        <dbReference type="ChEBI" id="CHEBI:16217"/>
        <dbReference type="ChEBI" id="CHEBI:18391"/>
        <dbReference type="EC" id="3.1.1.17"/>
    </reaction>
</comment>
<comment type="cofactor">
    <cofactor evidence="4">
        <name>Mg(2+)</name>
        <dbReference type="ChEBI" id="CHEBI:18420"/>
    </cofactor>
</comment>
<feature type="binding site" evidence="15">
    <location>
        <position position="168"/>
    </location>
    <ligand>
        <name>a divalent metal cation</name>
        <dbReference type="ChEBI" id="CHEBI:60240"/>
    </ligand>
</feature>
<evidence type="ECO:0000256" key="3">
    <source>
        <dbReference type="ARBA" id="ARBA00001936"/>
    </source>
</evidence>
<evidence type="ECO:0000256" key="11">
    <source>
        <dbReference type="ARBA" id="ARBA00022801"/>
    </source>
</evidence>
<evidence type="ECO:0000256" key="5">
    <source>
        <dbReference type="ARBA" id="ARBA00004496"/>
    </source>
</evidence>
<evidence type="ECO:0000313" key="17">
    <source>
        <dbReference type="EMBL" id="CAH1118845.1"/>
    </source>
</evidence>
<evidence type="ECO:0000256" key="7">
    <source>
        <dbReference type="ARBA" id="ARBA00013227"/>
    </source>
</evidence>
<dbReference type="AlphaFoldDB" id="A0A9P0DEA8"/>
<dbReference type="PANTHER" id="PTHR10907">
    <property type="entry name" value="REGUCALCIN"/>
    <property type="match status" value="1"/>
</dbReference>
<evidence type="ECO:0000259" key="16">
    <source>
        <dbReference type="Pfam" id="PF08450"/>
    </source>
</evidence>
<dbReference type="InterPro" id="IPR005511">
    <property type="entry name" value="SMP-30"/>
</dbReference>
<comment type="subcellular location">
    <subcellularLocation>
        <location evidence="5">Cytoplasm</location>
    </subcellularLocation>
</comment>
<organism evidence="17 18">
    <name type="scientific">Phaedon cochleariae</name>
    <name type="common">Mustard beetle</name>
    <dbReference type="NCBI Taxonomy" id="80249"/>
    <lineage>
        <taxon>Eukaryota</taxon>
        <taxon>Metazoa</taxon>
        <taxon>Ecdysozoa</taxon>
        <taxon>Arthropoda</taxon>
        <taxon>Hexapoda</taxon>
        <taxon>Insecta</taxon>
        <taxon>Pterygota</taxon>
        <taxon>Neoptera</taxon>
        <taxon>Endopterygota</taxon>
        <taxon>Coleoptera</taxon>
        <taxon>Polyphaga</taxon>
        <taxon>Cucujiformia</taxon>
        <taxon>Chrysomeloidea</taxon>
        <taxon>Chrysomelidae</taxon>
        <taxon>Chrysomelinae</taxon>
        <taxon>Chrysomelini</taxon>
        <taxon>Phaedon</taxon>
    </lineage>
</organism>
<dbReference type="InterPro" id="IPR013658">
    <property type="entry name" value="SGL"/>
</dbReference>
<dbReference type="PRINTS" id="PR01790">
    <property type="entry name" value="SMP30FAMILY"/>
</dbReference>
<comment type="similarity">
    <text evidence="6">Belongs to the SMP-30/CGR1 family.</text>
</comment>